<evidence type="ECO:0000256" key="6">
    <source>
        <dbReference type="ARBA" id="ARBA00023306"/>
    </source>
</evidence>
<keyword evidence="5 8" id="KW-0472">Membrane</keyword>
<dbReference type="GO" id="GO:0043093">
    <property type="term" value="P:FtsZ-dependent cytokinesis"/>
    <property type="evidence" value="ECO:0007669"/>
    <property type="project" value="TreeGrafter"/>
</dbReference>
<evidence type="ECO:0000256" key="4">
    <source>
        <dbReference type="ARBA" id="ARBA00022989"/>
    </source>
</evidence>
<keyword evidence="6" id="KW-0131">Cell cycle</keyword>
<keyword evidence="2 9" id="KW-0132">Cell division</keyword>
<dbReference type="AlphaFoldDB" id="A0A2U3KU32"/>
<feature type="coiled-coil region" evidence="7">
    <location>
        <begin position="78"/>
        <end position="119"/>
    </location>
</feature>
<accession>A0A2U3KU32</accession>
<evidence type="ECO:0000256" key="3">
    <source>
        <dbReference type="ARBA" id="ARBA00022692"/>
    </source>
</evidence>
<organism evidence="9 10">
    <name type="scientific">Candidatus Sulfotelmatobacter kueseliae</name>
    <dbReference type="NCBI Taxonomy" id="2042962"/>
    <lineage>
        <taxon>Bacteria</taxon>
        <taxon>Pseudomonadati</taxon>
        <taxon>Acidobacteriota</taxon>
        <taxon>Terriglobia</taxon>
        <taxon>Terriglobales</taxon>
        <taxon>Candidatus Korobacteraceae</taxon>
        <taxon>Candidatus Sulfotelmatobacter</taxon>
    </lineage>
</organism>
<dbReference type="EMBL" id="OMOD01000142">
    <property type="protein sequence ID" value="SPF43161.1"/>
    <property type="molecule type" value="Genomic_DNA"/>
</dbReference>
<evidence type="ECO:0000313" key="10">
    <source>
        <dbReference type="Proteomes" id="UP000238701"/>
    </source>
</evidence>
<evidence type="ECO:0000256" key="2">
    <source>
        <dbReference type="ARBA" id="ARBA00022618"/>
    </source>
</evidence>
<gene>
    <name evidence="9" type="ORF">SBA1_480031</name>
</gene>
<dbReference type="PANTHER" id="PTHR37485">
    <property type="entry name" value="CELL DIVISION PROTEIN FTSB"/>
    <property type="match status" value="1"/>
</dbReference>
<keyword evidence="3 8" id="KW-0812">Transmembrane</keyword>
<dbReference type="InterPro" id="IPR023081">
    <property type="entry name" value="Cell_div_FtsB"/>
</dbReference>
<evidence type="ECO:0000256" key="7">
    <source>
        <dbReference type="SAM" id="Coils"/>
    </source>
</evidence>
<dbReference type="Pfam" id="PF04977">
    <property type="entry name" value="DivIC"/>
    <property type="match status" value="1"/>
</dbReference>
<sequence length="154" mass="17245">MKRFSNITKLSRPEDGLRAVIEHAPQAGAMAASWMERLRPPAMRLYALRRRIVTAAMAVAAASLLGHVMFGANGWVVYRQKRADYEALQKQIEKVQQDNNRYTQQIQGLQSDEKAIEKEAREQLGYAKPGEYVYVAPAPVPAKPAPPANRSARK</sequence>
<proteinExistence type="predicted"/>
<reference evidence="10" key="1">
    <citation type="submission" date="2018-02" db="EMBL/GenBank/DDBJ databases">
        <authorList>
            <person name="Hausmann B."/>
        </authorList>
    </citation>
    <scope>NUCLEOTIDE SEQUENCE [LARGE SCALE GENOMIC DNA]</scope>
    <source>
        <strain evidence="10">Peat soil MAG SbA1</strain>
    </source>
</reference>
<evidence type="ECO:0000256" key="1">
    <source>
        <dbReference type="ARBA" id="ARBA00022475"/>
    </source>
</evidence>
<evidence type="ECO:0000256" key="5">
    <source>
        <dbReference type="ARBA" id="ARBA00023136"/>
    </source>
</evidence>
<evidence type="ECO:0000313" key="9">
    <source>
        <dbReference type="EMBL" id="SPF43161.1"/>
    </source>
</evidence>
<protein>
    <submittedName>
        <fullName evidence="9">Cell division protein FtsB (Modular protein)</fullName>
    </submittedName>
</protein>
<keyword evidence="7" id="KW-0175">Coiled coil</keyword>
<dbReference type="Proteomes" id="UP000238701">
    <property type="component" value="Unassembled WGS sequence"/>
</dbReference>
<name>A0A2U3KU32_9BACT</name>
<dbReference type="OrthoDB" id="9789040at2"/>
<evidence type="ECO:0000256" key="8">
    <source>
        <dbReference type="SAM" id="Phobius"/>
    </source>
</evidence>
<keyword evidence="4 8" id="KW-1133">Transmembrane helix</keyword>
<feature type="transmembrane region" description="Helical" evidence="8">
    <location>
        <begin position="52"/>
        <end position="78"/>
    </location>
</feature>
<keyword evidence="1" id="KW-1003">Cell membrane</keyword>
<dbReference type="GO" id="GO:0030428">
    <property type="term" value="C:cell septum"/>
    <property type="evidence" value="ECO:0007669"/>
    <property type="project" value="TreeGrafter"/>
</dbReference>
<dbReference type="InterPro" id="IPR007060">
    <property type="entry name" value="FtsL/DivIC"/>
</dbReference>
<dbReference type="PANTHER" id="PTHR37485:SF1">
    <property type="entry name" value="CELL DIVISION PROTEIN FTSB"/>
    <property type="match status" value="1"/>
</dbReference>